<dbReference type="PANTHER" id="PTHR40465">
    <property type="entry name" value="CHROMOSOME 1, WHOLE GENOME SHOTGUN SEQUENCE"/>
    <property type="match status" value="1"/>
</dbReference>
<dbReference type="Proteomes" id="UP000008063">
    <property type="component" value="Unassembled WGS sequence"/>
</dbReference>
<evidence type="ECO:0000259" key="2">
    <source>
        <dbReference type="Pfam" id="PF20152"/>
    </source>
</evidence>
<dbReference type="EMBL" id="GL945476">
    <property type="protein sequence ID" value="EGO02994.1"/>
    <property type="molecule type" value="Genomic_DNA"/>
</dbReference>
<feature type="transmembrane region" description="Helical" evidence="1">
    <location>
        <begin position="85"/>
        <end position="105"/>
    </location>
</feature>
<organism evidence="4">
    <name type="scientific">Serpula lacrymans var. lacrymans (strain S7.3)</name>
    <name type="common">Dry rot fungus</name>
    <dbReference type="NCBI Taxonomy" id="936435"/>
    <lineage>
        <taxon>Eukaryota</taxon>
        <taxon>Fungi</taxon>
        <taxon>Dikarya</taxon>
        <taxon>Basidiomycota</taxon>
        <taxon>Agaricomycotina</taxon>
        <taxon>Agaricomycetes</taxon>
        <taxon>Agaricomycetidae</taxon>
        <taxon>Boletales</taxon>
        <taxon>Coniophorineae</taxon>
        <taxon>Serpulaceae</taxon>
        <taxon>Serpula</taxon>
    </lineage>
</organism>
<name>F8PN12_SERL3</name>
<accession>F8PN12</accession>
<keyword evidence="1" id="KW-1133">Transmembrane helix</keyword>
<proteinExistence type="predicted"/>
<reference evidence="4" key="1">
    <citation type="journal article" date="2011" name="Science">
        <title>The plant cell wall-decomposing machinery underlies the functional diversity of forest fungi.</title>
        <authorList>
            <person name="Eastwood D.C."/>
            <person name="Floudas D."/>
            <person name="Binder M."/>
            <person name="Majcherczyk A."/>
            <person name="Schneider P."/>
            <person name="Aerts A."/>
            <person name="Asiegbu F.O."/>
            <person name="Baker S.E."/>
            <person name="Barry K."/>
            <person name="Bendiksby M."/>
            <person name="Blumentritt M."/>
            <person name="Coutinho P.M."/>
            <person name="Cullen D."/>
            <person name="de Vries R.P."/>
            <person name="Gathman A."/>
            <person name="Goodell B."/>
            <person name="Henrissat B."/>
            <person name="Ihrmark K."/>
            <person name="Kauserud H."/>
            <person name="Kohler A."/>
            <person name="LaButti K."/>
            <person name="Lapidus A."/>
            <person name="Lavin J.L."/>
            <person name="Lee Y.-H."/>
            <person name="Lindquist E."/>
            <person name="Lilly W."/>
            <person name="Lucas S."/>
            <person name="Morin E."/>
            <person name="Murat C."/>
            <person name="Oguiza J.A."/>
            <person name="Park J."/>
            <person name="Pisabarro A.G."/>
            <person name="Riley R."/>
            <person name="Rosling A."/>
            <person name="Salamov A."/>
            <person name="Schmidt O."/>
            <person name="Schmutz J."/>
            <person name="Skrede I."/>
            <person name="Stenlid J."/>
            <person name="Wiebenga A."/>
            <person name="Xie X."/>
            <person name="Kuees U."/>
            <person name="Hibbett D.S."/>
            <person name="Hoffmeister D."/>
            <person name="Hoegberg N."/>
            <person name="Martin F."/>
            <person name="Grigoriev I.V."/>
            <person name="Watkinson S.C."/>
        </authorList>
    </citation>
    <scope>NUCLEOTIDE SEQUENCE [LARGE SCALE GENOMIC DNA]</scope>
    <source>
        <strain evidence="4">strain S7.3</strain>
    </source>
</reference>
<feature type="transmembrane region" description="Helical" evidence="1">
    <location>
        <begin position="117"/>
        <end position="142"/>
    </location>
</feature>
<feature type="domain" description="DUF6534" evidence="2">
    <location>
        <begin position="166"/>
        <end position="219"/>
    </location>
</feature>
<feature type="transmembrane region" description="Helical" evidence="1">
    <location>
        <begin position="154"/>
        <end position="176"/>
    </location>
</feature>
<keyword evidence="4" id="KW-1185">Reference proteome</keyword>
<feature type="non-terminal residue" evidence="3">
    <location>
        <position position="224"/>
    </location>
</feature>
<keyword evidence="1" id="KW-0812">Transmembrane</keyword>
<dbReference type="InParanoid" id="F8PN12"/>
<sequence length="224" mass="25409">MASPAEIFMRGPLLGTFFGIILYGIVSMQVIYYVQNYSNDRSSLKFMVAVIWILETTQAAFSMYAMDYYLIVNFSNPNALSNVNWELTMTCAIGSLVDYVSNMYFAWRIWKLSEKLYIPIIIAFVSTGRCGVAIATCVYSLLYRTSVTLFRHHTVATLSVCNVTIVVSDVLIACAFMYYLHRGRSGLDRMDRLVNRLLAYILGTNLLTSFVGLATMLLVRTRQH</sequence>
<evidence type="ECO:0000313" key="3">
    <source>
        <dbReference type="EMBL" id="EGO02994.1"/>
    </source>
</evidence>
<dbReference type="STRING" id="936435.F8PN12"/>
<dbReference type="InterPro" id="IPR045339">
    <property type="entry name" value="DUF6534"/>
</dbReference>
<feature type="transmembrane region" description="Helical" evidence="1">
    <location>
        <begin position="197"/>
        <end position="219"/>
    </location>
</feature>
<keyword evidence="1" id="KW-0472">Membrane</keyword>
<dbReference type="PANTHER" id="PTHR40465:SF1">
    <property type="entry name" value="DUF6534 DOMAIN-CONTAINING PROTEIN"/>
    <property type="match status" value="1"/>
</dbReference>
<dbReference type="AlphaFoldDB" id="F8PN12"/>
<evidence type="ECO:0000313" key="4">
    <source>
        <dbReference type="Proteomes" id="UP000008063"/>
    </source>
</evidence>
<protein>
    <recommendedName>
        <fullName evidence="2">DUF6534 domain-containing protein</fullName>
    </recommendedName>
</protein>
<feature type="transmembrane region" description="Helical" evidence="1">
    <location>
        <begin position="46"/>
        <end position="65"/>
    </location>
</feature>
<dbReference type="OrthoDB" id="3270417at2759"/>
<feature type="transmembrane region" description="Helical" evidence="1">
    <location>
        <begin position="12"/>
        <end position="34"/>
    </location>
</feature>
<gene>
    <name evidence="3" type="ORF">SERLA73DRAFT_176471</name>
</gene>
<dbReference type="Pfam" id="PF20152">
    <property type="entry name" value="DUF6534"/>
    <property type="match status" value="1"/>
</dbReference>
<evidence type="ECO:0000256" key="1">
    <source>
        <dbReference type="SAM" id="Phobius"/>
    </source>
</evidence>
<dbReference type="HOGENOM" id="CLU_046025_5_2_1"/>